<dbReference type="GO" id="GO:0042910">
    <property type="term" value="F:xenobiotic transmembrane transporter activity"/>
    <property type="evidence" value="ECO:0007669"/>
    <property type="project" value="InterPro"/>
</dbReference>
<dbReference type="CDD" id="cd13132">
    <property type="entry name" value="MATE_eukaryotic"/>
    <property type="match status" value="1"/>
</dbReference>
<dbReference type="GO" id="GO:0016020">
    <property type="term" value="C:membrane"/>
    <property type="evidence" value="ECO:0007669"/>
    <property type="project" value="UniProtKB-SubCell"/>
</dbReference>
<evidence type="ECO:0000256" key="2">
    <source>
        <dbReference type="ARBA" id="ARBA00010199"/>
    </source>
</evidence>
<organism evidence="8 9">
    <name type="scientific">Dactylonectria estremocensis</name>
    <dbReference type="NCBI Taxonomy" id="1079267"/>
    <lineage>
        <taxon>Eukaryota</taxon>
        <taxon>Fungi</taxon>
        <taxon>Dikarya</taxon>
        <taxon>Ascomycota</taxon>
        <taxon>Pezizomycotina</taxon>
        <taxon>Sordariomycetes</taxon>
        <taxon>Hypocreomycetidae</taxon>
        <taxon>Hypocreales</taxon>
        <taxon>Nectriaceae</taxon>
        <taxon>Dactylonectria</taxon>
    </lineage>
</organism>
<dbReference type="EMBL" id="JAGMUU010000027">
    <property type="protein sequence ID" value="KAH7121899.1"/>
    <property type="molecule type" value="Genomic_DNA"/>
</dbReference>
<protein>
    <submittedName>
        <fullName evidence="8">MATE efflux family protein</fullName>
    </submittedName>
</protein>
<feature type="transmembrane region" description="Helical" evidence="7">
    <location>
        <begin position="287"/>
        <end position="305"/>
    </location>
</feature>
<dbReference type="InterPro" id="IPR002528">
    <property type="entry name" value="MATE_fam"/>
</dbReference>
<gene>
    <name evidence="8" type="ORF">B0J13DRAFT_567434</name>
</gene>
<feature type="transmembrane region" description="Helical" evidence="7">
    <location>
        <begin position="183"/>
        <end position="200"/>
    </location>
</feature>
<feature type="region of interest" description="Disordered" evidence="6">
    <location>
        <begin position="1"/>
        <end position="46"/>
    </location>
</feature>
<evidence type="ECO:0000256" key="4">
    <source>
        <dbReference type="ARBA" id="ARBA00022989"/>
    </source>
</evidence>
<dbReference type="OrthoDB" id="2126698at2759"/>
<dbReference type="AlphaFoldDB" id="A0A9P9DM88"/>
<evidence type="ECO:0000256" key="7">
    <source>
        <dbReference type="SAM" id="Phobius"/>
    </source>
</evidence>
<evidence type="ECO:0000256" key="1">
    <source>
        <dbReference type="ARBA" id="ARBA00004141"/>
    </source>
</evidence>
<comment type="subcellular location">
    <subcellularLocation>
        <location evidence="1">Membrane</location>
        <topology evidence="1">Multi-pass membrane protein</topology>
    </subcellularLocation>
</comment>
<proteinExistence type="inferred from homology"/>
<keyword evidence="3 7" id="KW-0812">Transmembrane</keyword>
<feature type="transmembrane region" description="Helical" evidence="7">
    <location>
        <begin position="325"/>
        <end position="345"/>
    </location>
</feature>
<feature type="transmembrane region" description="Helical" evidence="7">
    <location>
        <begin position="240"/>
        <end position="266"/>
    </location>
</feature>
<evidence type="ECO:0000313" key="8">
    <source>
        <dbReference type="EMBL" id="KAH7121899.1"/>
    </source>
</evidence>
<evidence type="ECO:0000256" key="3">
    <source>
        <dbReference type="ARBA" id="ARBA00022692"/>
    </source>
</evidence>
<reference evidence="8" key="1">
    <citation type="journal article" date="2021" name="Nat. Commun.">
        <title>Genetic determinants of endophytism in the Arabidopsis root mycobiome.</title>
        <authorList>
            <person name="Mesny F."/>
            <person name="Miyauchi S."/>
            <person name="Thiergart T."/>
            <person name="Pickel B."/>
            <person name="Atanasova L."/>
            <person name="Karlsson M."/>
            <person name="Huettel B."/>
            <person name="Barry K.W."/>
            <person name="Haridas S."/>
            <person name="Chen C."/>
            <person name="Bauer D."/>
            <person name="Andreopoulos W."/>
            <person name="Pangilinan J."/>
            <person name="LaButti K."/>
            <person name="Riley R."/>
            <person name="Lipzen A."/>
            <person name="Clum A."/>
            <person name="Drula E."/>
            <person name="Henrissat B."/>
            <person name="Kohler A."/>
            <person name="Grigoriev I.V."/>
            <person name="Martin F.M."/>
            <person name="Hacquard S."/>
        </authorList>
    </citation>
    <scope>NUCLEOTIDE SEQUENCE</scope>
    <source>
        <strain evidence="8">MPI-CAGE-AT-0021</strain>
    </source>
</reference>
<dbReference type="GO" id="GO:1990961">
    <property type="term" value="P:xenobiotic detoxification by transmembrane export across the plasma membrane"/>
    <property type="evidence" value="ECO:0007669"/>
    <property type="project" value="InterPro"/>
</dbReference>
<keyword evidence="4 7" id="KW-1133">Transmembrane helix</keyword>
<dbReference type="Proteomes" id="UP000717696">
    <property type="component" value="Unassembled WGS sequence"/>
</dbReference>
<feature type="transmembrane region" description="Helical" evidence="7">
    <location>
        <begin position="402"/>
        <end position="422"/>
    </location>
</feature>
<feature type="transmembrane region" description="Helical" evidence="7">
    <location>
        <begin position="143"/>
        <end position="163"/>
    </location>
</feature>
<accession>A0A9P9DM88</accession>
<dbReference type="GO" id="GO:0015297">
    <property type="term" value="F:antiporter activity"/>
    <property type="evidence" value="ECO:0007669"/>
    <property type="project" value="InterPro"/>
</dbReference>
<dbReference type="PANTHER" id="PTHR11206">
    <property type="entry name" value="MULTIDRUG RESISTANCE PROTEIN"/>
    <property type="match status" value="1"/>
</dbReference>
<comment type="similarity">
    <text evidence="2">Belongs to the multi antimicrobial extrusion (MATE) (TC 2.A.66.1) family.</text>
</comment>
<dbReference type="Pfam" id="PF01554">
    <property type="entry name" value="MatE"/>
    <property type="match status" value="2"/>
</dbReference>
<comment type="caution">
    <text evidence="8">The sequence shown here is derived from an EMBL/GenBank/DDBJ whole genome shotgun (WGS) entry which is preliminary data.</text>
</comment>
<feature type="transmembrane region" description="Helical" evidence="7">
    <location>
        <begin position="464"/>
        <end position="487"/>
    </location>
</feature>
<evidence type="ECO:0000256" key="5">
    <source>
        <dbReference type="ARBA" id="ARBA00023136"/>
    </source>
</evidence>
<evidence type="ECO:0000313" key="9">
    <source>
        <dbReference type="Proteomes" id="UP000717696"/>
    </source>
</evidence>
<name>A0A9P9DM88_9HYPO</name>
<keyword evidence="5 7" id="KW-0472">Membrane</keyword>
<feature type="transmembrane region" description="Helical" evidence="7">
    <location>
        <begin position="212"/>
        <end position="234"/>
    </location>
</feature>
<dbReference type="NCBIfam" id="TIGR00797">
    <property type="entry name" value="matE"/>
    <property type="match status" value="1"/>
</dbReference>
<sequence length="509" mass="54879">MTSQDPAPGAVFLSFSPQSASERTPLLADSSPESINPGRRPLCGTGADPEVAQEDLVVGWVQEARLLSRNSLPLIVAGLLQHSLGLTNVFAVGHLGKTELAAVSLSVMSANITGYAVYQGMATALDTLCAQAYGSEKQHLVGLYFQQMVFFLWMLTIPISIIWFHADKILGVLVPDKSTADLAGLYLRILLLGAPGYASFEAGKRFLQAQGIFHATTYILLFVAPLNMFTNWFLVWKMELGFIGAPISAAISNNLLPFFLFLYVYFIDGKKCWNGFTTKAFRNWGTMIQLAFPGFIMLEAEFLAFEVLTLAASYLSTTQLAAQSILSPLIALTFQVPFALAVASSTQIGNLIGAGFTHPAKQCAKMAAVGAGLAGVFNFGLMICLGGSAARWLTDDESVIEQVIKVIPVIAAFQLVDSLATTMNGTLRALGKQLVGSFISILCYYIIAMPISFTAAFWLKWELIGLWTGIAVALTLNSVIIGGYLVYRVSWDVAVSAAQERNAKATLDS</sequence>
<dbReference type="InterPro" id="IPR045069">
    <property type="entry name" value="MATE_euk"/>
</dbReference>
<feature type="transmembrane region" description="Helical" evidence="7">
    <location>
        <begin position="434"/>
        <end position="458"/>
    </location>
</feature>
<evidence type="ECO:0000256" key="6">
    <source>
        <dbReference type="SAM" id="MobiDB-lite"/>
    </source>
</evidence>
<feature type="transmembrane region" description="Helical" evidence="7">
    <location>
        <begin position="366"/>
        <end position="390"/>
    </location>
</feature>
<keyword evidence="9" id="KW-1185">Reference proteome</keyword>